<feature type="signal peptide" evidence="2">
    <location>
        <begin position="1"/>
        <end position="31"/>
    </location>
</feature>
<dbReference type="EMBL" id="JACCBI010000001">
    <property type="protein sequence ID" value="NYD66765.1"/>
    <property type="molecule type" value="Genomic_DNA"/>
</dbReference>
<keyword evidence="2" id="KW-0732">Signal</keyword>
<feature type="compositionally biased region" description="Low complexity" evidence="1">
    <location>
        <begin position="35"/>
        <end position="47"/>
    </location>
</feature>
<evidence type="ECO:0000313" key="6">
    <source>
        <dbReference type="Proteomes" id="UP000581087"/>
    </source>
</evidence>
<name>A0A4Q2MAE4_9MICO</name>
<gene>
    <name evidence="3" type="ORF">BJ972_001284</name>
    <name evidence="4" type="ORF">ESP50_05760</name>
</gene>
<dbReference type="AlphaFoldDB" id="A0A4Q2MAE4"/>
<feature type="region of interest" description="Disordered" evidence="1">
    <location>
        <begin position="35"/>
        <end position="62"/>
    </location>
</feature>
<dbReference type="Proteomes" id="UP000292686">
    <property type="component" value="Unassembled WGS sequence"/>
</dbReference>
<dbReference type="Proteomes" id="UP000581087">
    <property type="component" value="Unassembled WGS sequence"/>
</dbReference>
<dbReference type="PROSITE" id="PS51257">
    <property type="entry name" value="PROKAR_LIPOPROTEIN"/>
    <property type="match status" value="1"/>
</dbReference>
<comment type="caution">
    <text evidence="4">The sequence shown here is derived from an EMBL/GenBank/DDBJ whole genome shotgun (WGS) entry which is preliminary data.</text>
</comment>
<feature type="chain" id="PRO_5036119128" description="DUF3828 domain-containing protein" evidence="2">
    <location>
        <begin position="32"/>
        <end position="175"/>
    </location>
</feature>
<evidence type="ECO:0000313" key="4">
    <source>
        <dbReference type="EMBL" id="RXZ87423.1"/>
    </source>
</evidence>
<dbReference type="EMBL" id="SDPM01000002">
    <property type="protein sequence ID" value="RXZ87423.1"/>
    <property type="molecule type" value="Genomic_DNA"/>
</dbReference>
<keyword evidence="5" id="KW-1185">Reference proteome</keyword>
<dbReference type="RefSeq" id="WP_129173017.1">
    <property type="nucleotide sequence ID" value="NZ_JACCBI010000001.1"/>
</dbReference>
<reference evidence="3 6" key="2">
    <citation type="submission" date="2020-07" db="EMBL/GenBank/DDBJ databases">
        <title>Sequencing the genomes of 1000 actinobacteria strains.</title>
        <authorList>
            <person name="Klenk H.-P."/>
        </authorList>
    </citation>
    <scope>NUCLEOTIDE SEQUENCE [LARGE SCALE GENOMIC DNA]</scope>
    <source>
        <strain evidence="3 6">DSM 23870</strain>
    </source>
</reference>
<evidence type="ECO:0008006" key="7">
    <source>
        <dbReference type="Google" id="ProtNLM"/>
    </source>
</evidence>
<evidence type="ECO:0000256" key="1">
    <source>
        <dbReference type="SAM" id="MobiDB-lite"/>
    </source>
</evidence>
<dbReference type="OrthoDB" id="4829006at2"/>
<evidence type="ECO:0000313" key="5">
    <source>
        <dbReference type="Proteomes" id="UP000292686"/>
    </source>
</evidence>
<accession>A0A4Q2MAE4</accession>
<reference evidence="4 5" key="1">
    <citation type="submission" date="2019-01" db="EMBL/GenBank/DDBJ databases">
        <title>Agromyces.</title>
        <authorList>
            <person name="Li J."/>
        </authorList>
    </citation>
    <scope>NUCLEOTIDE SEQUENCE [LARGE SCALE GENOMIC DNA]</scope>
    <source>
        <strain evidence="4 5">DSM 23870</strain>
    </source>
</reference>
<organism evidence="4 5">
    <name type="scientific">Agromyces atrinae</name>
    <dbReference type="NCBI Taxonomy" id="592376"/>
    <lineage>
        <taxon>Bacteria</taxon>
        <taxon>Bacillati</taxon>
        <taxon>Actinomycetota</taxon>
        <taxon>Actinomycetes</taxon>
        <taxon>Micrococcales</taxon>
        <taxon>Microbacteriaceae</taxon>
        <taxon>Agromyces</taxon>
    </lineage>
</organism>
<sequence>MAFWNGRTVRTIGVLAAALTLGACSTADVEAAPTAPALTSEAPSATPSPEPEPEAEPEASSATDGFLAWLDASRLPDADDACARMTPELAEKMIAELNASWGSSVDSCDEMIVATAELYRSLDQSAEVDIAVQEETATDATLFVTYVQSGDCGTVVMTRGSEAWILTELSQECAV</sequence>
<evidence type="ECO:0000256" key="2">
    <source>
        <dbReference type="SAM" id="SignalP"/>
    </source>
</evidence>
<evidence type="ECO:0000313" key="3">
    <source>
        <dbReference type="EMBL" id="NYD66765.1"/>
    </source>
</evidence>
<protein>
    <recommendedName>
        <fullName evidence="7">DUF3828 domain-containing protein</fullName>
    </recommendedName>
</protein>
<proteinExistence type="predicted"/>